<feature type="domain" description="HTH cro/C1-type" evidence="1">
    <location>
        <begin position="4"/>
        <end position="63"/>
    </location>
</feature>
<dbReference type="EMBL" id="NQMS01000013">
    <property type="protein sequence ID" value="PAV94515.1"/>
    <property type="molecule type" value="Genomic_DNA"/>
</dbReference>
<dbReference type="GO" id="GO:0003677">
    <property type="term" value="F:DNA binding"/>
    <property type="evidence" value="ECO:0007669"/>
    <property type="project" value="InterPro"/>
</dbReference>
<organism evidence="2 3">
    <name type="scientific">Hafnia paralvei</name>
    <dbReference type="NCBI Taxonomy" id="546367"/>
    <lineage>
        <taxon>Bacteria</taxon>
        <taxon>Pseudomonadati</taxon>
        <taxon>Pseudomonadota</taxon>
        <taxon>Gammaproteobacteria</taxon>
        <taxon>Enterobacterales</taxon>
        <taxon>Hafniaceae</taxon>
        <taxon>Hafnia</taxon>
    </lineage>
</organism>
<dbReference type="SUPFAM" id="SSF47413">
    <property type="entry name" value="lambda repressor-like DNA-binding domains"/>
    <property type="match status" value="1"/>
</dbReference>
<gene>
    <name evidence="2" type="ORF">CJD50_20905</name>
</gene>
<comment type="caution">
    <text evidence="2">The sequence shown here is derived from an EMBL/GenBank/DDBJ whole genome shotgun (WGS) entry which is preliminary data.</text>
</comment>
<sequence>MNNIASERKKLGVSQTTFATKCGWSQSRVANYESGIRVPDLESCRKIVRAFNQLGCVVTLDGVFPPKNHKQPDQK</sequence>
<dbReference type="CDD" id="cd00093">
    <property type="entry name" value="HTH_XRE"/>
    <property type="match status" value="1"/>
</dbReference>
<dbReference type="Pfam" id="PF01381">
    <property type="entry name" value="HTH_3"/>
    <property type="match status" value="1"/>
</dbReference>
<evidence type="ECO:0000259" key="1">
    <source>
        <dbReference type="PROSITE" id="PS50943"/>
    </source>
</evidence>
<reference evidence="2 3" key="1">
    <citation type="submission" date="2017-08" db="EMBL/GenBank/DDBJ databases">
        <title>Draft Genome Sequence of Hafnia alvei CITHA-6 Isolated from Raw Bovine Milk.</title>
        <authorList>
            <person name="Culligan E.P."/>
            <person name="Mcsweeney A."/>
            <person name="O'Doherty C."/>
            <person name="Gleeson E."/>
            <person name="O'Riordan D."/>
            <person name="Sleator R.D."/>
        </authorList>
    </citation>
    <scope>NUCLEOTIDE SEQUENCE [LARGE SCALE GENOMIC DNA]</scope>
    <source>
        <strain evidence="2 3">CITHA-6</strain>
    </source>
</reference>
<dbReference type="InterPro" id="IPR001387">
    <property type="entry name" value="Cro/C1-type_HTH"/>
</dbReference>
<dbReference type="RefSeq" id="WP_095661733.1">
    <property type="nucleotide sequence ID" value="NZ_CAUFSP010000019.1"/>
</dbReference>
<proteinExistence type="predicted"/>
<evidence type="ECO:0000313" key="2">
    <source>
        <dbReference type="EMBL" id="PAV94515.1"/>
    </source>
</evidence>
<dbReference type="OrthoDB" id="6877645at2"/>
<evidence type="ECO:0000313" key="3">
    <source>
        <dbReference type="Proteomes" id="UP000218796"/>
    </source>
</evidence>
<accession>A0A2A2M7H9</accession>
<dbReference type="PROSITE" id="PS50943">
    <property type="entry name" value="HTH_CROC1"/>
    <property type="match status" value="1"/>
</dbReference>
<dbReference type="Gene3D" id="1.10.260.40">
    <property type="entry name" value="lambda repressor-like DNA-binding domains"/>
    <property type="match status" value="1"/>
</dbReference>
<dbReference type="SMART" id="SM00530">
    <property type="entry name" value="HTH_XRE"/>
    <property type="match status" value="1"/>
</dbReference>
<dbReference type="AlphaFoldDB" id="A0A2A2M7H9"/>
<name>A0A2A2M7H9_9GAMM</name>
<keyword evidence="3" id="KW-1185">Reference proteome</keyword>
<dbReference type="InterPro" id="IPR010982">
    <property type="entry name" value="Lambda_DNA-bd_dom_sf"/>
</dbReference>
<dbReference type="Proteomes" id="UP000218796">
    <property type="component" value="Unassembled WGS sequence"/>
</dbReference>
<protein>
    <submittedName>
        <fullName evidence="2">Transcriptional regulator</fullName>
    </submittedName>
</protein>